<feature type="coiled-coil region" evidence="6">
    <location>
        <begin position="30"/>
        <end position="64"/>
    </location>
</feature>
<feature type="domain" description="Disease resistance protein At4g27190-like leucine-rich repeats" evidence="8">
    <location>
        <begin position="1245"/>
        <end position="1348"/>
    </location>
</feature>
<evidence type="ECO:0000256" key="2">
    <source>
        <dbReference type="ARBA" id="ARBA00022737"/>
    </source>
</evidence>
<evidence type="ECO:0000256" key="1">
    <source>
        <dbReference type="ARBA" id="ARBA00008894"/>
    </source>
</evidence>
<dbReference type="PANTHER" id="PTHR33463:SF174">
    <property type="entry name" value="DOMAIN-CONTAINING DISEASE RESISTANCE PROTEIN, PUTATIVE-RELATED"/>
    <property type="match status" value="1"/>
</dbReference>
<evidence type="ECO:0000256" key="6">
    <source>
        <dbReference type="SAM" id="Coils"/>
    </source>
</evidence>
<dbReference type="InterPro" id="IPR057135">
    <property type="entry name" value="At4g27190-like_LRR"/>
</dbReference>
<dbReference type="PRINTS" id="PR00364">
    <property type="entry name" value="DISEASERSIST"/>
</dbReference>
<feature type="domain" description="Disease resistance protein At4g27190-like leucine-rich repeats" evidence="8">
    <location>
        <begin position="1772"/>
        <end position="1822"/>
    </location>
</feature>
<proteinExistence type="inferred from homology"/>
<dbReference type="Pfam" id="PF00931">
    <property type="entry name" value="NB-ARC"/>
    <property type="match status" value="1"/>
</dbReference>
<keyword evidence="11" id="KW-1185">Reference proteome</keyword>
<dbReference type="InterPro" id="IPR050905">
    <property type="entry name" value="Plant_NBS-LRR"/>
</dbReference>
<dbReference type="Gene3D" id="3.40.50.300">
    <property type="entry name" value="P-loop containing nucleotide triphosphate hydrolases"/>
    <property type="match status" value="1"/>
</dbReference>
<feature type="domain" description="Disease resistance protein At4g27190-like leucine-rich repeats" evidence="8">
    <location>
        <begin position="2134"/>
        <end position="2260"/>
    </location>
</feature>
<evidence type="ECO:0000256" key="4">
    <source>
        <dbReference type="ARBA" id="ARBA00022821"/>
    </source>
</evidence>
<feature type="domain" description="Disease resistance protein At4g27190-like leucine-rich repeats" evidence="8">
    <location>
        <begin position="2288"/>
        <end position="2417"/>
    </location>
</feature>
<feature type="domain" description="Disease resistance protein At4g27190-like leucine-rich repeats" evidence="8">
    <location>
        <begin position="1194"/>
        <end position="1242"/>
    </location>
</feature>
<evidence type="ECO:0000259" key="8">
    <source>
        <dbReference type="Pfam" id="PF23247"/>
    </source>
</evidence>
<reference evidence="10 11" key="1">
    <citation type="submission" date="2019-07" db="EMBL/GenBank/DDBJ databases">
        <title>WGS assembly of Gossypium mustelinum.</title>
        <authorList>
            <person name="Chen Z.J."/>
            <person name="Sreedasyam A."/>
            <person name="Ando A."/>
            <person name="Song Q."/>
            <person name="De L."/>
            <person name="Hulse-Kemp A."/>
            <person name="Ding M."/>
            <person name="Ye W."/>
            <person name="Kirkbride R."/>
            <person name="Jenkins J."/>
            <person name="Plott C."/>
            <person name="Lovell J."/>
            <person name="Lin Y.-M."/>
            <person name="Vaughn R."/>
            <person name="Liu B."/>
            <person name="Li W."/>
            <person name="Simpson S."/>
            <person name="Scheffler B."/>
            <person name="Saski C."/>
            <person name="Grover C."/>
            <person name="Hu G."/>
            <person name="Conover J."/>
            <person name="Carlson J."/>
            <person name="Shu S."/>
            <person name="Boston L."/>
            <person name="Williams M."/>
            <person name="Peterson D."/>
            <person name="Mcgee K."/>
            <person name="Jones D."/>
            <person name="Wendel J."/>
            <person name="Stelly D."/>
            <person name="Grimwood J."/>
            <person name="Schmutz J."/>
        </authorList>
    </citation>
    <scope>NUCLEOTIDE SEQUENCE [LARGE SCALE GENOMIC DNA]</scope>
    <source>
        <strain evidence="10">1408120.09</strain>
    </source>
</reference>
<feature type="domain" description="Disease resistance protein At4g27190-like leucine-rich repeats" evidence="8">
    <location>
        <begin position="1824"/>
        <end position="1928"/>
    </location>
</feature>
<sequence length="2837" mass="320914">MEFVIGIVSSIFTKAAEYTISPIINHVKYLSNHQQNVETLKDKAEKLKDARDRVQHSVDAAERNGKEIEGDVDKWLSAVDRKITEQVEKVMQDEEKAKKKCFIGLCPNFWTRYKHSLKAAAEAKAVAELLEQGKFDEVSYPMPLQGIAVPPVKGYEDFESRTLVLNGIMEALNDDSVSVIGVHGMGGIGKTMLVKEIARKVKGNLFDSVVIATVTQDIVIEKIQDRIAELLGLKFEEQSTDVKALRLRERLKKEKRVLVVLDDIWAKVDIEEVGIPVGDEHKGCKLLLTSRELNVLSNGMDAQKHFSVGFLNKNEAWDLFKKKAGDCVESCDLKPAAMEVAKKCAGLPIAIATVAGALRDKGLFEWKNALRELERPSSSNFTGIAAAYSAIEWSFNYLESEEVKLTFLLCCVIGHNGLVEKLMRYTVGLGLFGGVNTMEEARNEVLTVVANLKASSLLLDSYDDEHFDIHDVVWDAALAIASKDYHMLVLRDHIPKEWSDKAKMNSLRVISLPCPQIVAELPREMEYSGLSFFHMAHDDSVAIPPDFFGRIKSLEVLDLPHELSFTFLPGSIIHLPGSIINLINLRMLCLRGWRVEDITIIGELKNLEILDLALSRIKELPKKIAQLTRLRLLDLSWCGALKIIPPNVLSSLSKLEELYMEGSFVEWENEGVVDNERRNASLDELNNLSRLTTLYVRIPDIQMIPKHRFIETLNRYRIFVGDHLISNWPPRHECSRRLALQLYSNICLDNGVKMLLGKAEDLYLDLKGLEGIKNVLAELNKGNDFPHLQSLHVRNGMQVQYITMNKIKFSELRFITLEQLPQLISFCCQEERCSTSFEPQPLLINQTYSKLRRLIINGCGNLEHLLSPSVARRLEQLHCFEIKRCKSLREIIFTEEIEEEEEMNNVIRFPRLNILHMDFLGNLISFCSGNYKIEFPLLKELTIVGCPKLKEFISESSIESGMHTLFNEKVAVPSLETMTISELSNVKMIFHTDLPPNSFQHLRKLRVSRCEILKNLFPASIAKHLLQLEDLSIRDCGVEEIVSEGKGLEDQPVRFEFPKVSSLEVTSLKELKCFYKGQHTIVWPMLKKLTTDGSALLMIMGLEDVRIQERKRNGEAALVVEEVIPNLEQLELRRLSDEGQFPLNLFHHVKVLKVNGGFGDGFPIFPFLRKICNLESLDLELFSFRDGLPCKGDVGTPSRIKKLNLSHLRNLQRMWRKDSELGHILSNLQTLTVMSCDDLINIGASSLSFKNLTTLEVSDCPMMTNLATPLIVESLVQLTTMEVSSCTKMTEIVAHEGDYRQTIVVGKLKCLKLSYLQRLTSFCRGSYTFNFPYLEEVVVEGCPKLKIFSEGVLNTPQLQSVKKDSFDKKGCWAGDLNTTIQQLYMEKGQLYGRNDHLTISNKFPESIEIWKKNPRAILELKNLSQMKFYQCSSLKYIFTLSMLLSLKQLERINVQECDTMEQVIREDEEEATTHEFTFPKLSSVEIKACSNLTNFYLGSRALEFPKLSDIAIAGCPKMTAFSSSISRESEKVIGEQGVGDNTTTLFCDKVVVPSLETMTIFQLSNVKMIFQNDLPSDSFQNLRKLSVSGCESLKILFPASIVKHLLQLEDLSIIKCGVEEIVSEGEGVEEQPMRFEFPKVSSLVVEDLKELKCPYKGQHTILWPMLKTLSTNSSALLMIVALEDVRLMQERKGNGEAAMLTEQIIPNLEQLRLRDLVGDVGQFPPNLFPHIKVLKGHHGGSPFIFFFLRRFYNLKSLEFDNFDFKHVVPCEGDVGTPSPIKNLQLTSSKNLKHIWKKDSELGHILSNLQTLTIKNCDDLINLGASSLSFKNLTTLKVSNCAMMANLATPLIVESLVQLTTMEVSNCTKMTEIVANEGDYHQTIVVRNLKCLQLSNLESLTSFCPGSYTFNFLCLEEVVVEGCPKLKIFSEGVLSTPQLQSVKKGSLYMNRCWAGDLNTTIQQLYMEKVGCLYLGVLTISDTFPELIEIWKKSPRAVLELTFLGKIKFYKCSSLKYIFTSSMLLSLKQLERINVQECDTMEQVIREDEEEATTHEFTFPKLSSVEIKACSNLTNFYLGSRALEFPKLSGIRIVRCPKMTAFSSSISRESEKVIGEQGVGDNTTTLFCDKVVIPNLKRLTLSSSNIHEIWHHPSSSSLEHLQVEGCHNLKYIFTLSMLLSLKQLERINVQECDTMEQVIREDEEEATTHEFTFPKLSSVEIKACFNLTNFYLGSRALEFPKLSGIRIVRCPKMTAFSSSISRESEKVIGEQGVGDNTTTLFCHKVVIPNLKYLTLSSINIHEIWHHPSSSSLIHLQVEGCHNLKYLFPSFLLKDLVMLQRLEIKDCNVMEQVIFTDGLGAEDQWRNHTIFSKLELLSLGDLPKLTNFCFQNYSEFPCLKELTLKKCPLLKTFISKSVCGDEPQIHQPTQTNDSAVLNEKVVFPRLEKLRIQNCDSLEEIIELQGLIANESQSTSATRSTMAETVTTKLPRLKSFFSRMHTSQWPSLEQMDVIECPKAQIFGEVQISNQQPLFCVNEDTFPVLQDLTLTTSDMMKGICDGQLSLCFPNLELLNLQFFPETSTTLPYSFIRSLPNLQKLVINNASISELVRSEGLFHNEIDTSAFSQLKELSLSELPELTLKTLFEGLINEERHASACDQLEALRLSQLPELTLKTLEPFLLSFKNLLSMEVSRCHGFINLMACATAKSLTLLESLSIDDCEMIQEIIACEGEEIQGNIVFPKLKYLKLSCLPSLASFSLAHHLLEFPVLQTVKVKKCPKMKNFCQGELSTPRLEPAHLTGDEDGELQWEGDLNTSIKHMFDEMNVQNSQAVEVTDQLGSV</sequence>
<dbReference type="Gene3D" id="1.10.8.430">
    <property type="entry name" value="Helical domain of apoptotic protease-activating factors"/>
    <property type="match status" value="1"/>
</dbReference>
<keyword evidence="5" id="KW-0067">ATP-binding</keyword>
<dbReference type="SUPFAM" id="SSF52540">
    <property type="entry name" value="P-loop containing nucleoside triphosphate hydrolases"/>
    <property type="match status" value="1"/>
</dbReference>
<dbReference type="InterPro" id="IPR032675">
    <property type="entry name" value="LRR_dom_sf"/>
</dbReference>
<evidence type="ECO:0000259" key="7">
    <source>
        <dbReference type="Pfam" id="PF00931"/>
    </source>
</evidence>
<evidence type="ECO:0000259" key="9">
    <source>
        <dbReference type="Pfam" id="PF23598"/>
    </source>
</evidence>
<dbReference type="GO" id="GO:0043531">
    <property type="term" value="F:ADP binding"/>
    <property type="evidence" value="ECO:0007669"/>
    <property type="project" value="InterPro"/>
</dbReference>
<dbReference type="InterPro" id="IPR055414">
    <property type="entry name" value="LRR_R13L4/SHOC2-like"/>
</dbReference>
<comment type="similarity">
    <text evidence="1">Belongs to the disease resistance NB-LRR family.</text>
</comment>
<dbReference type="GO" id="GO:0005524">
    <property type="term" value="F:ATP binding"/>
    <property type="evidence" value="ECO:0007669"/>
    <property type="project" value="UniProtKB-KW"/>
</dbReference>
<feature type="domain" description="Disease resistance protein At4g27190-like leucine-rich repeats" evidence="8">
    <location>
        <begin position="1973"/>
        <end position="2037"/>
    </location>
</feature>
<dbReference type="FunFam" id="3.40.50.300:FF:001091">
    <property type="entry name" value="Probable disease resistance protein At1g61300"/>
    <property type="match status" value="1"/>
</dbReference>
<gene>
    <name evidence="10" type="ORF">E1A91_D10G299900v1</name>
</gene>
<feature type="domain" description="Disease resistance protein At4g27190-like leucine-rich repeats" evidence="8">
    <location>
        <begin position="2673"/>
        <end position="2779"/>
    </location>
</feature>
<dbReference type="InterPro" id="IPR042197">
    <property type="entry name" value="Apaf_helical"/>
</dbReference>
<dbReference type="Pfam" id="PF23247">
    <property type="entry name" value="LRR_RPS2"/>
    <property type="match status" value="13"/>
</dbReference>
<feature type="domain" description="NB-ARC" evidence="7">
    <location>
        <begin position="166"/>
        <end position="325"/>
    </location>
</feature>
<feature type="domain" description="Disease resistance protein At4g27190-like leucine-rich repeats" evidence="8">
    <location>
        <begin position="909"/>
        <end position="1037"/>
    </location>
</feature>
<evidence type="ECO:0000256" key="3">
    <source>
        <dbReference type="ARBA" id="ARBA00022741"/>
    </source>
</evidence>
<name>A0A5D2TDH0_GOSMU</name>
<dbReference type="InterPro" id="IPR002182">
    <property type="entry name" value="NB-ARC"/>
</dbReference>
<feature type="domain" description="Disease resistance protein At4g27190-like leucine-rich repeats" evidence="8">
    <location>
        <begin position="1550"/>
        <end position="1617"/>
    </location>
</feature>
<keyword evidence="2" id="KW-0677">Repeat</keyword>
<evidence type="ECO:0000313" key="11">
    <source>
        <dbReference type="Proteomes" id="UP000323597"/>
    </source>
</evidence>
<dbReference type="EMBL" id="CM017658">
    <property type="protein sequence ID" value="TYI63120.1"/>
    <property type="molecule type" value="Genomic_DNA"/>
</dbReference>
<dbReference type="SUPFAM" id="SSF52047">
    <property type="entry name" value="RNI-like"/>
    <property type="match status" value="5"/>
</dbReference>
<dbReference type="InterPro" id="IPR027417">
    <property type="entry name" value="P-loop_NTPase"/>
</dbReference>
<keyword evidence="4" id="KW-0611">Plant defense</keyword>
<keyword evidence="6" id="KW-0175">Coiled coil</keyword>
<feature type="domain" description="Disease resistance protein At4g27190-like leucine-rich repeats" evidence="8">
    <location>
        <begin position="2437"/>
        <end position="2514"/>
    </location>
</feature>
<dbReference type="GO" id="GO:0006952">
    <property type="term" value="P:defense response"/>
    <property type="evidence" value="ECO:0007669"/>
    <property type="project" value="UniProtKB-KW"/>
</dbReference>
<organism evidence="10 11">
    <name type="scientific">Gossypium mustelinum</name>
    <name type="common">Cotton</name>
    <name type="synonym">Gossypium caicoense</name>
    <dbReference type="NCBI Taxonomy" id="34275"/>
    <lineage>
        <taxon>Eukaryota</taxon>
        <taxon>Viridiplantae</taxon>
        <taxon>Streptophyta</taxon>
        <taxon>Embryophyta</taxon>
        <taxon>Tracheophyta</taxon>
        <taxon>Spermatophyta</taxon>
        <taxon>Magnoliopsida</taxon>
        <taxon>eudicotyledons</taxon>
        <taxon>Gunneridae</taxon>
        <taxon>Pentapetalae</taxon>
        <taxon>rosids</taxon>
        <taxon>malvids</taxon>
        <taxon>Malvales</taxon>
        <taxon>Malvaceae</taxon>
        <taxon>Malvoideae</taxon>
        <taxon>Gossypium</taxon>
    </lineage>
</organism>
<dbReference type="SUPFAM" id="SSF52058">
    <property type="entry name" value="L domain-like"/>
    <property type="match status" value="1"/>
</dbReference>
<feature type="domain" description="Disease resistance protein At4g27190-like leucine-rich repeats" evidence="8">
    <location>
        <begin position="1408"/>
        <end position="1458"/>
    </location>
</feature>
<keyword evidence="3" id="KW-0547">Nucleotide-binding</keyword>
<accession>A0A5D2TDH0</accession>
<dbReference type="Proteomes" id="UP000323597">
    <property type="component" value="Chromosome D10"/>
</dbReference>
<dbReference type="Pfam" id="PF23598">
    <property type="entry name" value="LRR_14"/>
    <property type="match status" value="1"/>
</dbReference>
<evidence type="ECO:0000313" key="10">
    <source>
        <dbReference type="EMBL" id="TYI63120.1"/>
    </source>
</evidence>
<dbReference type="Gene3D" id="3.80.10.10">
    <property type="entry name" value="Ribonuclease Inhibitor"/>
    <property type="match status" value="10"/>
</dbReference>
<feature type="domain" description="Disease resistance R13L4/SHOC-2-like LRR" evidence="9">
    <location>
        <begin position="577"/>
        <end position="715"/>
    </location>
</feature>
<feature type="domain" description="Disease resistance protein At4g27190-like leucine-rich repeats" evidence="8">
    <location>
        <begin position="2541"/>
        <end position="2636"/>
    </location>
</feature>
<protein>
    <submittedName>
        <fullName evidence="10">Uncharacterized protein</fullName>
    </submittedName>
</protein>
<dbReference type="PANTHER" id="PTHR33463">
    <property type="entry name" value="NB-ARC DOMAIN-CONTAINING PROTEIN-RELATED"/>
    <property type="match status" value="1"/>
</dbReference>
<evidence type="ECO:0000256" key="5">
    <source>
        <dbReference type="ARBA" id="ARBA00022840"/>
    </source>
</evidence>